<keyword evidence="2" id="KW-1133">Transmembrane helix</keyword>
<protein>
    <recommendedName>
        <fullName evidence="5">Glycerophosphoryl diester phosphodiesterase membrane domain-containing protein</fullName>
    </recommendedName>
</protein>
<feature type="transmembrane region" description="Helical" evidence="2">
    <location>
        <begin position="50"/>
        <end position="74"/>
    </location>
</feature>
<dbReference type="AlphaFoldDB" id="A0A5C5VG38"/>
<dbReference type="OrthoDB" id="1049480at2"/>
<evidence type="ECO:0000313" key="4">
    <source>
        <dbReference type="Proteomes" id="UP000316714"/>
    </source>
</evidence>
<dbReference type="RefSeq" id="WP_146564215.1">
    <property type="nucleotide sequence ID" value="NZ_SIHJ01000001.1"/>
</dbReference>
<gene>
    <name evidence="3" type="ORF">KOR34_18550</name>
</gene>
<keyword evidence="2" id="KW-0812">Transmembrane</keyword>
<evidence type="ECO:0008006" key="5">
    <source>
        <dbReference type="Google" id="ProtNLM"/>
    </source>
</evidence>
<name>A0A5C5VG38_9BACT</name>
<feature type="region of interest" description="Disordered" evidence="1">
    <location>
        <begin position="227"/>
        <end position="255"/>
    </location>
</feature>
<evidence type="ECO:0000313" key="3">
    <source>
        <dbReference type="EMBL" id="TWT36910.1"/>
    </source>
</evidence>
<feature type="transmembrane region" description="Helical" evidence="2">
    <location>
        <begin position="95"/>
        <end position="118"/>
    </location>
</feature>
<keyword evidence="2" id="KW-0472">Membrane</keyword>
<comment type="caution">
    <text evidence="3">The sequence shown here is derived from an EMBL/GenBank/DDBJ whole genome shotgun (WGS) entry which is preliminary data.</text>
</comment>
<proteinExistence type="predicted"/>
<dbReference type="EMBL" id="SIHJ01000001">
    <property type="protein sequence ID" value="TWT36910.1"/>
    <property type="molecule type" value="Genomic_DNA"/>
</dbReference>
<dbReference type="Proteomes" id="UP000316714">
    <property type="component" value="Unassembled WGS sequence"/>
</dbReference>
<reference evidence="3 4" key="1">
    <citation type="submission" date="2019-02" db="EMBL/GenBank/DDBJ databases">
        <title>Deep-cultivation of Planctomycetes and their phenomic and genomic characterization uncovers novel biology.</title>
        <authorList>
            <person name="Wiegand S."/>
            <person name="Jogler M."/>
            <person name="Boedeker C."/>
            <person name="Pinto D."/>
            <person name="Vollmers J."/>
            <person name="Rivas-Marin E."/>
            <person name="Kohn T."/>
            <person name="Peeters S.H."/>
            <person name="Heuer A."/>
            <person name="Rast P."/>
            <person name="Oberbeckmann S."/>
            <person name="Bunk B."/>
            <person name="Jeske O."/>
            <person name="Meyerdierks A."/>
            <person name="Storesund J.E."/>
            <person name="Kallscheuer N."/>
            <person name="Luecker S."/>
            <person name="Lage O.M."/>
            <person name="Pohl T."/>
            <person name="Merkel B.J."/>
            <person name="Hornburger P."/>
            <person name="Mueller R.-W."/>
            <person name="Bruemmer F."/>
            <person name="Labrenz M."/>
            <person name="Spormann A.M."/>
            <person name="Op Den Camp H."/>
            <person name="Overmann J."/>
            <person name="Amann R."/>
            <person name="Jetten M.S.M."/>
            <person name="Mascher T."/>
            <person name="Medema M.H."/>
            <person name="Devos D.P."/>
            <person name="Kaster A.-K."/>
            <person name="Ovreas L."/>
            <person name="Rohde M."/>
            <person name="Galperin M.Y."/>
            <person name="Jogler C."/>
        </authorList>
    </citation>
    <scope>NUCLEOTIDE SEQUENCE [LARGE SCALE GENOMIC DNA]</scope>
    <source>
        <strain evidence="3 4">KOR34</strain>
    </source>
</reference>
<evidence type="ECO:0000256" key="1">
    <source>
        <dbReference type="SAM" id="MobiDB-lite"/>
    </source>
</evidence>
<feature type="transmembrane region" description="Helical" evidence="2">
    <location>
        <begin position="193"/>
        <end position="216"/>
    </location>
</feature>
<organism evidence="3 4">
    <name type="scientific">Posidoniimonas corsicana</name>
    <dbReference type="NCBI Taxonomy" id="1938618"/>
    <lineage>
        <taxon>Bacteria</taxon>
        <taxon>Pseudomonadati</taxon>
        <taxon>Planctomycetota</taxon>
        <taxon>Planctomycetia</taxon>
        <taxon>Pirellulales</taxon>
        <taxon>Lacipirellulaceae</taxon>
        <taxon>Posidoniimonas</taxon>
    </lineage>
</organism>
<keyword evidence="4" id="KW-1185">Reference proteome</keyword>
<evidence type="ECO:0000256" key="2">
    <source>
        <dbReference type="SAM" id="Phobius"/>
    </source>
</evidence>
<feature type="transmembrane region" description="Helical" evidence="2">
    <location>
        <begin position="157"/>
        <end position="181"/>
    </location>
</feature>
<accession>A0A5C5VG38</accession>
<sequence length="255" mass="27975">MIRLLSQSLAIFASNLPALLGIALLIYLPVNVGLNLLVDESSADEFDVAAFQAYGLSEVLFGSLAAGFATVVAARSRMAEPVRFLPALGQAMRHWPAMVGATILFNIGVTLGLVALVIPGVYLALRWALIYPSIVLDDAGVNHSFSRSTWLSQGYRWQILGFAVLGLLAVSALTMLLYLSFEWLPADLYFPAVIAIDTLVSWLSLIWPILLTLYFLEARAAVEDQDLPEEPYREPNEGDREVVADADNPFRSPQY</sequence>
<feature type="transmembrane region" description="Helical" evidence="2">
    <location>
        <begin position="9"/>
        <end position="30"/>
    </location>
</feature>
<feature type="compositionally biased region" description="Basic and acidic residues" evidence="1">
    <location>
        <begin position="230"/>
        <end position="243"/>
    </location>
</feature>